<dbReference type="Proteomes" id="UP001153620">
    <property type="component" value="Chromosome 3"/>
</dbReference>
<feature type="region of interest" description="Disordered" evidence="1">
    <location>
        <begin position="1"/>
        <end position="47"/>
    </location>
</feature>
<accession>A0A9P0J5A7</accession>
<keyword evidence="4" id="KW-1185">Reference proteome</keyword>
<feature type="compositionally biased region" description="Low complexity" evidence="1">
    <location>
        <begin position="832"/>
        <end position="842"/>
    </location>
</feature>
<feature type="region of interest" description="Disordered" evidence="1">
    <location>
        <begin position="448"/>
        <end position="504"/>
    </location>
</feature>
<feature type="compositionally biased region" description="Basic and acidic residues" evidence="1">
    <location>
        <begin position="818"/>
        <end position="830"/>
    </location>
</feature>
<dbReference type="OrthoDB" id="6284217at2759"/>
<dbReference type="Pfam" id="PF15949">
    <property type="entry name" value="DUF4757"/>
    <property type="match status" value="1"/>
</dbReference>
<feature type="compositionally biased region" description="Polar residues" evidence="1">
    <location>
        <begin position="486"/>
        <end position="501"/>
    </location>
</feature>
<feature type="domain" description="DUF4757" evidence="2">
    <location>
        <begin position="61"/>
        <end position="156"/>
    </location>
</feature>
<evidence type="ECO:0000259" key="2">
    <source>
        <dbReference type="Pfam" id="PF15949"/>
    </source>
</evidence>
<proteinExistence type="predicted"/>
<evidence type="ECO:0000313" key="3">
    <source>
        <dbReference type="EMBL" id="CAH1729873.1"/>
    </source>
</evidence>
<reference evidence="3" key="1">
    <citation type="submission" date="2022-01" db="EMBL/GenBank/DDBJ databases">
        <authorList>
            <person name="King R."/>
        </authorList>
    </citation>
    <scope>NUCLEOTIDE SEQUENCE</scope>
</reference>
<dbReference type="EMBL" id="OU895879">
    <property type="protein sequence ID" value="CAH1729873.1"/>
    <property type="molecule type" value="Genomic_DNA"/>
</dbReference>
<reference evidence="3" key="2">
    <citation type="submission" date="2022-10" db="EMBL/GenBank/DDBJ databases">
        <authorList>
            <consortium name="ENA_rothamsted_submissions"/>
            <consortium name="culmorum"/>
            <person name="King R."/>
        </authorList>
    </citation>
    <scope>NUCLEOTIDE SEQUENCE</scope>
</reference>
<organism evidence="3 4">
    <name type="scientific">Chironomus riparius</name>
    <dbReference type="NCBI Taxonomy" id="315576"/>
    <lineage>
        <taxon>Eukaryota</taxon>
        <taxon>Metazoa</taxon>
        <taxon>Ecdysozoa</taxon>
        <taxon>Arthropoda</taxon>
        <taxon>Hexapoda</taxon>
        <taxon>Insecta</taxon>
        <taxon>Pterygota</taxon>
        <taxon>Neoptera</taxon>
        <taxon>Endopterygota</taxon>
        <taxon>Diptera</taxon>
        <taxon>Nematocera</taxon>
        <taxon>Chironomoidea</taxon>
        <taxon>Chironomidae</taxon>
        <taxon>Chironominae</taxon>
        <taxon>Chironomus</taxon>
    </lineage>
</organism>
<name>A0A9P0J5A7_9DIPT</name>
<feature type="region of interest" description="Disordered" evidence="1">
    <location>
        <begin position="180"/>
        <end position="231"/>
    </location>
</feature>
<dbReference type="AlphaFoldDB" id="A0A9P0J5A7"/>
<feature type="compositionally biased region" description="Polar residues" evidence="1">
    <location>
        <begin position="1"/>
        <end position="22"/>
    </location>
</feature>
<dbReference type="InterPro" id="IPR031865">
    <property type="entry name" value="DUF4757"/>
</dbReference>
<feature type="compositionally biased region" description="Basic and acidic residues" evidence="1">
    <location>
        <begin position="23"/>
        <end position="32"/>
    </location>
</feature>
<feature type="compositionally biased region" description="Acidic residues" evidence="1">
    <location>
        <begin position="550"/>
        <end position="568"/>
    </location>
</feature>
<evidence type="ECO:0000313" key="4">
    <source>
        <dbReference type="Proteomes" id="UP001153620"/>
    </source>
</evidence>
<feature type="region of interest" description="Disordered" evidence="1">
    <location>
        <begin position="949"/>
        <end position="1010"/>
    </location>
</feature>
<protein>
    <recommendedName>
        <fullName evidence="2">DUF4757 domain-containing protein</fullName>
    </recommendedName>
</protein>
<evidence type="ECO:0000256" key="1">
    <source>
        <dbReference type="SAM" id="MobiDB-lite"/>
    </source>
</evidence>
<feature type="region of interest" description="Disordered" evidence="1">
    <location>
        <begin position="538"/>
        <end position="570"/>
    </location>
</feature>
<gene>
    <name evidence="3" type="ORF">CHIRRI_LOCUS11939</name>
</gene>
<feature type="compositionally biased region" description="Low complexity" evidence="1">
    <location>
        <begin position="219"/>
        <end position="231"/>
    </location>
</feature>
<feature type="compositionally biased region" description="Low complexity" evidence="1">
    <location>
        <begin position="967"/>
        <end position="1008"/>
    </location>
</feature>
<feature type="compositionally biased region" description="Basic and acidic residues" evidence="1">
    <location>
        <begin position="191"/>
        <end position="215"/>
    </location>
</feature>
<sequence length="1171" mass="133570">MPSPSDMETNSQYSSCETLDSYRSSECDEKNEVNGNSRGRKISAEHTDYIVKERVTRKEPPKPAYNPMQFVQIKPSNLCQVAQEQLKKAEEIRKVKEVTRKEDPEDWQNNLDNWKSSRRKRVEHIIDRVVEVKKLEEEEHDRNRRTIKTFSELMEERGSRRKLSSLAIYTEDDSKIDMSDLTPVVSDVNDSSDKMETNSDNHSDKNQPNDTKATDDAFNNNSNDGSSSKGNFHSTALIKDIIHKNPIVHPEVAKEEKIEIEQRMTTDLTTNVYTMSVTAKQQTATTTSAVKMNRSLDSRERDYTYDNAIEDYKSRVAKTAVKLDLPKVDITKRRELFEKEQQLQQQVESKEEANNPNGNISAAAAKLGTEIVSIKDRISSLRSNLATSTVTTAPTKKLEVPVQTKLKDRLSSLHQQISSPVDEPKRIFDTPFKNISEARIEFEMKQHVQHQQSNNNNMNMNNLQLPAKSADDNESLESTDREDSGIHTTDISCSVSQADEQQPTERIEEFQRVIQEKFTKLNVSEKLKQQPDVIEHVNISELHDDKNTDIEDNDDEEDINDGNDEESSDDRIEEALDMAFELIDSENVDSMPNRQLSMNKGNDNNNNNHIGESIIEPIYENVVDDEMTKMESVKKNSIMEEIEMEPHYQVPRSREPYYEMPKKTVPIPLYENVELMFPASSDSSRFSMAESNESFGIDDGTEMIFPIDQSKYLNQMPPKEKPPPPPIPMQTEEMSGHDCQEQIDNFKRINSTKRIKKEIRNKRSSFLGIDGQEFDDENTLKMSVAPPPNIKSIFQEEKRLEKQMYQKVGLYENAVNGESRDSGLDNHSRQGSEPSSESSTSEGNCGNTEEVDGSGILLSERRGNFTSYTVNGDDNRIKSLEEQISQQETYSNYCHHQHDDSFDDDHQEFNAATWNSNQNMNDLEYHQSLYNSSASQPSAFHYGNMATTSSRSEMHLHAPKPYQAPASSSSSSSDQQQQQQQLHRNSLNNISNNSSNSSSNNNSNSNNNIYGNMTRHALMQISAVPKPKLTNDWVQYRKSEPVKPSLNSHWLIQEAEQRRIEQLNNVRSNSGICSSKKPLPESIIQTITQRVVDLGIGTNVNKRYTVFDSKQMPQITQTPSHAPQLLMMSQQQQQQPATNISPMPNSGQIIMHNPLQQQQHHHQQITPQSPQ</sequence>
<feature type="region of interest" description="Disordered" evidence="1">
    <location>
        <begin position="813"/>
        <end position="859"/>
    </location>
</feature>